<protein>
    <submittedName>
        <fullName evidence="7">Guanylate kinase 1</fullName>
    </submittedName>
</protein>
<proteinExistence type="inferred from homology"/>
<evidence type="ECO:0000256" key="3">
    <source>
        <dbReference type="ARBA" id="ARBA00022777"/>
    </source>
</evidence>
<evidence type="ECO:0000313" key="8">
    <source>
        <dbReference type="Proteomes" id="UP000436088"/>
    </source>
</evidence>
<keyword evidence="8" id="KW-1185">Reference proteome</keyword>
<evidence type="ECO:0000259" key="5">
    <source>
        <dbReference type="PROSITE" id="PS50052"/>
    </source>
</evidence>
<evidence type="ECO:0000313" key="7">
    <source>
        <dbReference type="EMBL" id="KAE8701632.1"/>
    </source>
</evidence>
<dbReference type="Pfam" id="PF00625">
    <property type="entry name" value="Guanylate_kin"/>
    <property type="match status" value="1"/>
</dbReference>
<dbReference type="Gene3D" id="3.30.70.330">
    <property type="match status" value="1"/>
</dbReference>
<dbReference type="Pfam" id="PF00076">
    <property type="entry name" value="RRM_1"/>
    <property type="match status" value="1"/>
</dbReference>
<dbReference type="SMART" id="SM00360">
    <property type="entry name" value="RRM"/>
    <property type="match status" value="1"/>
</dbReference>
<dbReference type="FunFam" id="3.30.63.10:FF:000002">
    <property type="entry name" value="Guanylate kinase 1"/>
    <property type="match status" value="1"/>
</dbReference>
<dbReference type="SMART" id="SM00072">
    <property type="entry name" value="GuKc"/>
    <property type="match status" value="1"/>
</dbReference>
<dbReference type="Gene3D" id="3.40.50.300">
    <property type="entry name" value="P-loop containing nucleotide triphosphate hydrolases"/>
    <property type="match status" value="1"/>
</dbReference>
<name>A0A6A3AFK3_HIBSY</name>
<dbReference type="PROSITE" id="PS50102">
    <property type="entry name" value="RRM"/>
    <property type="match status" value="1"/>
</dbReference>
<dbReference type="SUPFAM" id="SSF54928">
    <property type="entry name" value="RNA-binding domain, RBD"/>
    <property type="match status" value="1"/>
</dbReference>
<dbReference type="InterPro" id="IPR027417">
    <property type="entry name" value="P-loop_NTPase"/>
</dbReference>
<evidence type="ECO:0000256" key="2">
    <source>
        <dbReference type="ARBA" id="ARBA00022679"/>
    </source>
</evidence>
<dbReference type="Gene3D" id="3.30.63.10">
    <property type="entry name" value="Guanylate Kinase phosphate binding domain"/>
    <property type="match status" value="1"/>
</dbReference>
<keyword evidence="4" id="KW-0694">RNA-binding</keyword>
<keyword evidence="2" id="KW-0808">Transferase</keyword>
<dbReference type="AlphaFoldDB" id="A0A6A3AFK3"/>
<evidence type="ECO:0000256" key="1">
    <source>
        <dbReference type="ARBA" id="ARBA00005790"/>
    </source>
</evidence>
<dbReference type="SUPFAM" id="SSF52540">
    <property type="entry name" value="P-loop containing nucleoside triphosphate hydrolases"/>
    <property type="match status" value="1"/>
</dbReference>
<dbReference type="Proteomes" id="UP000436088">
    <property type="component" value="Unassembled WGS sequence"/>
</dbReference>
<dbReference type="InterPro" id="IPR008144">
    <property type="entry name" value="Guanylate_kin-like_dom"/>
</dbReference>
<dbReference type="GO" id="GO:0003723">
    <property type="term" value="F:RNA binding"/>
    <property type="evidence" value="ECO:0007669"/>
    <property type="project" value="UniProtKB-UniRule"/>
</dbReference>
<dbReference type="CDD" id="cd00071">
    <property type="entry name" value="GMPK"/>
    <property type="match status" value="1"/>
</dbReference>
<feature type="domain" description="Guanylate kinase-like" evidence="5">
    <location>
        <begin position="73"/>
        <end position="262"/>
    </location>
</feature>
<dbReference type="PANTHER" id="PTHR23117:SF13">
    <property type="entry name" value="GUANYLATE KINASE"/>
    <property type="match status" value="1"/>
</dbReference>
<feature type="domain" description="RRM" evidence="6">
    <location>
        <begin position="234"/>
        <end position="314"/>
    </location>
</feature>
<accession>A0A6A3AFK3</accession>
<dbReference type="PANTHER" id="PTHR23117">
    <property type="entry name" value="GUANYLATE KINASE-RELATED"/>
    <property type="match status" value="1"/>
</dbReference>
<dbReference type="InterPro" id="IPR000504">
    <property type="entry name" value="RRM_dom"/>
</dbReference>
<reference evidence="7" key="1">
    <citation type="submission" date="2019-09" db="EMBL/GenBank/DDBJ databases">
        <title>Draft genome information of white flower Hibiscus syriacus.</title>
        <authorList>
            <person name="Kim Y.-M."/>
        </authorList>
    </citation>
    <scope>NUCLEOTIDE SEQUENCE [LARGE SCALE GENOMIC DNA]</scope>
    <source>
        <strain evidence="7">YM2019G1</strain>
    </source>
</reference>
<dbReference type="EMBL" id="VEPZ02001019">
    <property type="protein sequence ID" value="KAE8701632.1"/>
    <property type="molecule type" value="Genomic_DNA"/>
</dbReference>
<keyword evidence="3 7" id="KW-0418">Kinase</keyword>
<comment type="similarity">
    <text evidence="1">Belongs to the guanylate kinase family.</text>
</comment>
<dbReference type="InterPro" id="IPR035979">
    <property type="entry name" value="RBD_domain_sf"/>
</dbReference>
<evidence type="ECO:0000256" key="4">
    <source>
        <dbReference type="PROSITE-ProRule" id="PRU00176"/>
    </source>
</evidence>
<comment type="caution">
    <text evidence="7">The sequence shown here is derived from an EMBL/GenBank/DDBJ whole genome shotgun (WGS) entry which is preliminary data.</text>
</comment>
<dbReference type="InterPro" id="IPR012677">
    <property type="entry name" value="Nucleotide-bd_a/b_plait_sf"/>
</dbReference>
<sequence length="1010" mass="113397">MDFVSNRKALRPLPYVIGGANHDSTSYIRVQIDDKSTDKWVIPTVDTKYVKEQKKDLGTEVVAWSKDMRGDAEKPLVISGPSGVRKGTLINMLMKEFPSMFGFSVIRTTCAPRGNENNGVHYHFTARSVMENDIKDGKFLEFASVHGNIYGTSIEAVEAVGDSGKILINCETPELGTALKNLIVLDVLSLKGGASGRTRGLNVYAIDSIIGATREGNIRASVVMVRRDQVSKCYIVFVNNVSKRIHRDTLNKAFQAYRAVSDVFIAYRSRRRLTVDSTFAFVRFRSKSEADTAVRRADGRIMNGFKIRVFHDNMGVANNKRSENVKGRAVEVVDHFQHSNPSGHDNVIHVSIVEGIDPWPMFKNAKKSSNIRILEKKVSWRKSCLVGKIKNMYNEDIILSAFSAEGLVVKVSVWHELLVVIEFRNENDRLEYWSNREFWVHRCWSEKFFMDLGSLWGKVLLVDEDTCNRLRFDVAKILLEVQYVSDIPDKAFIVYNGRLYSIKISTEVQEETRVFIDGSLAGGGAWRSDAKVAGVGPLIEEEWAAGVASRGHVVTEVEMSVAFEYNLHEVPIISNDGPKIQAADDSVGLMVLNREVERLWQAQTLSNSSRLLDIPIKEVSSIRVVDERLLSKSPERYIAQLLMLNQEISKSKLHDLRTSTDVGESVAMNRMGMKSNVPKRKKKSTRKRVKLQNGRRGVTGRGFYTGELLVGRPGSQIEAVETLGVGEALGVVFSASREVVLQRLEQNEFVGASGGLIALWDRNTFEMTSNVCLRRIVALKGSLIYNRSEIGIVNVYGSNYQSERYEFFKLLGSTFTWFRGGPNMAASRLDMILVSSDIACYFPGIKGVWEANRVKKMDISVKRLCAASRRFIESPFFEEEVVIKVDVMQFMADFYWGRVDDASFNNSYIALIPKNSEAATPNDYRPISLVGSLYKIASRVMTKRMASCLKEVLGENQFAFNLGSADGRFSSKSFCSKVASAGKLEDPIWKLVWCNFVPPKVSGFVWKAVH</sequence>
<evidence type="ECO:0000259" key="6">
    <source>
        <dbReference type="PROSITE" id="PS50102"/>
    </source>
</evidence>
<organism evidence="7 8">
    <name type="scientific">Hibiscus syriacus</name>
    <name type="common">Rose of Sharon</name>
    <dbReference type="NCBI Taxonomy" id="106335"/>
    <lineage>
        <taxon>Eukaryota</taxon>
        <taxon>Viridiplantae</taxon>
        <taxon>Streptophyta</taxon>
        <taxon>Embryophyta</taxon>
        <taxon>Tracheophyta</taxon>
        <taxon>Spermatophyta</taxon>
        <taxon>Magnoliopsida</taxon>
        <taxon>eudicotyledons</taxon>
        <taxon>Gunneridae</taxon>
        <taxon>Pentapetalae</taxon>
        <taxon>rosids</taxon>
        <taxon>malvids</taxon>
        <taxon>Malvales</taxon>
        <taxon>Malvaceae</taxon>
        <taxon>Malvoideae</taxon>
        <taxon>Hibiscus</taxon>
    </lineage>
</organism>
<dbReference type="GO" id="GO:0004385">
    <property type="term" value="F:GMP kinase activity"/>
    <property type="evidence" value="ECO:0007669"/>
    <property type="project" value="TreeGrafter"/>
</dbReference>
<gene>
    <name evidence="7" type="ORF">F3Y22_tig00110528pilonHSYRG00082</name>
</gene>
<dbReference type="InterPro" id="IPR008145">
    <property type="entry name" value="GK/Ca_channel_bsu"/>
</dbReference>
<dbReference type="GO" id="GO:0005829">
    <property type="term" value="C:cytosol"/>
    <property type="evidence" value="ECO:0007669"/>
    <property type="project" value="TreeGrafter"/>
</dbReference>
<dbReference type="PROSITE" id="PS50052">
    <property type="entry name" value="GUANYLATE_KINASE_2"/>
    <property type="match status" value="1"/>
</dbReference>